<organism evidence="2 3">
    <name type="scientific">Parabacteroides distasonis CL09T03C24</name>
    <dbReference type="NCBI Taxonomy" id="999417"/>
    <lineage>
        <taxon>Bacteria</taxon>
        <taxon>Pseudomonadati</taxon>
        <taxon>Bacteroidota</taxon>
        <taxon>Bacteroidia</taxon>
        <taxon>Bacteroidales</taxon>
        <taxon>Tannerellaceae</taxon>
        <taxon>Parabacteroides</taxon>
    </lineage>
</organism>
<accession>A0AAD2TPZ8</accession>
<dbReference type="AlphaFoldDB" id="A0AAD2TPZ8"/>
<proteinExistence type="predicted"/>
<feature type="compositionally biased region" description="Basic and acidic residues" evidence="1">
    <location>
        <begin position="39"/>
        <end position="48"/>
    </location>
</feature>
<feature type="region of interest" description="Disordered" evidence="1">
    <location>
        <begin position="33"/>
        <end position="56"/>
    </location>
</feature>
<dbReference type="EMBL" id="AGZN01000018">
    <property type="protein sequence ID" value="EKN27796.1"/>
    <property type="molecule type" value="Genomic_DNA"/>
</dbReference>
<gene>
    <name evidence="2" type="ORF">HMPREF1059_01897</name>
</gene>
<evidence type="ECO:0000256" key="1">
    <source>
        <dbReference type="SAM" id="MobiDB-lite"/>
    </source>
</evidence>
<sequence length="85" mass="9752">MIAFFGTKIGIILNNTKDTHKSTYDAKRLRNYSLYNQTPKEKQRGVKDSRRRPQVQGLPLTIEPQLSTTLHILCMPYPSGDLYAL</sequence>
<comment type="caution">
    <text evidence="2">The sequence shown here is derived from an EMBL/GenBank/DDBJ whole genome shotgun (WGS) entry which is preliminary data.</text>
</comment>
<evidence type="ECO:0000313" key="3">
    <source>
        <dbReference type="Proteomes" id="UP000006262"/>
    </source>
</evidence>
<reference evidence="2 3" key="1">
    <citation type="submission" date="2012-02" db="EMBL/GenBank/DDBJ databases">
        <title>The Genome Sequence of Parabacteroides distasonis CL09T03C24.</title>
        <authorList>
            <consortium name="The Broad Institute Genome Sequencing Platform"/>
            <person name="Earl A."/>
            <person name="Ward D."/>
            <person name="Feldgarden M."/>
            <person name="Gevers D."/>
            <person name="Zitomersky N.L."/>
            <person name="Coyne M.J."/>
            <person name="Comstock L.E."/>
            <person name="Young S.K."/>
            <person name="Zeng Q."/>
            <person name="Gargeya S."/>
            <person name="Fitzgerald M."/>
            <person name="Haas B."/>
            <person name="Abouelleil A."/>
            <person name="Alvarado L."/>
            <person name="Arachchi H.M."/>
            <person name="Berlin A."/>
            <person name="Chapman S.B."/>
            <person name="Gearin G."/>
            <person name="Goldberg J."/>
            <person name="Griggs A."/>
            <person name="Gujja S."/>
            <person name="Hansen M."/>
            <person name="Heiman D."/>
            <person name="Howarth C."/>
            <person name="Larimer J."/>
            <person name="Lui A."/>
            <person name="MacDonald P.J.P."/>
            <person name="McCowen C."/>
            <person name="Montmayeur A."/>
            <person name="Murphy C."/>
            <person name="Neiman D."/>
            <person name="Pearson M."/>
            <person name="Priest M."/>
            <person name="Roberts A."/>
            <person name="Saif S."/>
            <person name="Shea T."/>
            <person name="Sisk P."/>
            <person name="Stolte C."/>
            <person name="Sykes S."/>
            <person name="Wortman J."/>
            <person name="Nusbaum C."/>
            <person name="Birren B."/>
        </authorList>
    </citation>
    <scope>NUCLEOTIDE SEQUENCE [LARGE SCALE GENOMIC DNA]</scope>
    <source>
        <strain evidence="2 3">CL09T03C24</strain>
    </source>
</reference>
<name>A0AAD2TPZ8_PARDI</name>
<evidence type="ECO:0000313" key="2">
    <source>
        <dbReference type="EMBL" id="EKN27796.1"/>
    </source>
</evidence>
<dbReference type="Proteomes" id="UP000006262">
    <property type="component" value="Unassembled WGS sequence"/>
</dbReference>
<protein>
    <submittedName>
        <fullName evidence="2">Uncharacterized protein</fullName>
    </submittedName>
</protein>